<accession>A0ABT2AQ39</accession>
<proteinExistence type="predicted"/>
<evidence type="ECO:0000313" key="1">
    <source>
        <dbReference type="EMBL" id="MCS0598352.1"/>
    </source>
</evidence>
<dbReference type="EMBL" id="JANUHA010000014">
    <property type="protein sequence ID" value="MCS0598352.1"/>
    <property type="molecule type" value="Genomic_DNA"/>
</dbReference>
<sequence length="51" mass="5558">MRHHLFTLGCFGAAITLYVLGEQHHAGLLIAAGGLSELLGWKRLLSRKGRS</sequence>
<reference evidence="1 2" key="1">
    <citation type="submission" date="2022-08" db="EMBL/GenBank/DDBJ databases">
        <title>Reclassification of Massilia species as members of the genera Telluria, Duganella, Pseudoduganella, Mokoshia gen. nov. and Zemynaea gen. nov. using orthogonal and non-orthogonal genome-based approaches.</title>
        <authorList>
            <person name="Bowman J.P."/>
        </authorList>
    </citation>
    <scope>NUCLEOTIDE SEQUENCE [LARGE SCALE GENOMIC DNA]</scope>
    <source>
        <strain evidence="1 2">JCM 31661</strain>
    </source>
</reference>
<gene>
    <name evidence="1" type="ORF">NX780_18575</name>
</gene>
<comment type="caution">
    <text evidence="1">The sequence shown here is derived from an EMBL/GenBank/DDBJ whole genome shotgun (WGS) entry which is preliminary data.</text>
</comment>
<keyword evidence="2" id="KW-1185">Reference proteome</keyword>
<organism evidence="1 2">
    <name type="scientific">Massilia agri</name>
    <dbReference type="NCBI Taxonomy" id="1886785"/>
    <lineage>
        <taxon>Bacteria</taxon>
        <taxon>Pseudomonadati</taxon>
        <taxon>Pseudomonadota</taxon>
        <taxon>Betaproteobacteria</taxon>
        <taxon>Burkholderiales</taxon>
        <taxon>Oxalobacteraceae</taxon>
        <taxon>Telluria group</taxon>
        <taxon>Massilia</taxon>
    </lineage>
</organism>
<evidence type="ECO:0000313" key="2">
    <source>
        <dbReference type="Proteomes" id="UP001206572"/>
    </source>
</evidence>
<protein>
    <submittedName>
        <fullName evidence="1">Uncharacterized protein</fullName>
    </submittedName>
</protein>
<dbReference type="RefSeq" id="WP_258829364.1">
    <property type="nucleotide sequence ID" value="NZ_JANUHA010000014.1"/>
</dbReference>
<dbReference type="Proteomes" id="UP001206572">
    <property type="component" value="Unassembled WGS sequence"/>
</dbReference>
<name>A0ABT2AQ39_9BURK</name>